<dbReference type="AlphaFoldDB" id="A0AAV9W737"/>
<dbReference type="Proteomes" id="UP001370758">
    <property type="component" value="Unassembled WGS sequence"/>
</dbReference>
<name>A0AAV9W737_9PEZI</name>
<dbReference type="EMBL" id="JAVHJL010000005">
    <property type="protein sequence ID" value="KAK6502772.1"/>
    <property type="molecule type" value="Genomic_DNA"/>
</dbReference>
<organism evidence="2 3">
    <name type="scientific">Arthrobotrys musiformis</name>
    <dbReference type="NCBI Taxonomy" id="47236"/>
    <lineage>
        <taxon>Eukaryota</taxon>
        <taxon>Fungi</taxon>
        <taxon>Dikarya</taxon>
        <taxon>Ascomycota</taxon>
        <taxon>Pezizomycotina</taxon>
        <taxon>Orbiliomycetes</taxon>
        <taxon>Orbiliales</taxon>
        <taxon>Orbiliaceae</taxon>
        <taxon>Arthrobotrys</taxon>
    </lineage>
</organism>
<protein>
    <submittedName>
        <fullName evidence="2">Uncharacterized protein</fullName>
    </submittedName>
</protein>
<comment type="caution">
    <text evidence="2">The sequence shown here is derived from an EMBL/GenBank/DDBJ whole genome shotgun (WGS) entry which is preliminary data.</text>
</comment>
<evidence type="ECO:0000313" key="3">
    <source>
        <dbReference type="Proteomes" id="UP001370758"/>
    </source>
</evidence>
<keyword evidence="3" id="KW-1185">Reference proteome</keyword>
<proteinExistence type="predicted"/>
<feature type="compositionally biased region" description="Polar residues" evidence="1">
    <location>
        <begin position="1"/>
        <end position="31"/>
    </location>
</feature>
<reference evidence="2 3" key="1">
    <citation type="submission" date="2023-08" db="EMBL/GenBank/DDBJ databases">
        <authorList>
            <person name="Palmer J.M."/>
        </authorList>
    </citation>
    <scope>NUCLEOTIDE SEQUENCE [LARGE SCALE GENOMIC DNA]</scope>
    <source>
        <strain evidence="2 3">TWF481</strain>
    </source>
</reference>
<evidence type="ECO:0000256" key="1">
    <source>
        <dbReference type="SAM" id="MobiDB-lite"/>
    </source>
</evidence>
<accession>A0AAV9W737</accession>
<sequence length="69" mass="7324">MESSQEFTAVPPVNSSNTSGEPETYNGTFANTEKGPNGAENGNLNIPTHEFASIVTQIPSALSNTQRLQ</sequence>
<gene>
    <name evidence="2" type="ORF">TWF481_007819</name>
</gene>
<evidence type="ECO:0000313" key="2">
    <source>
        <dbReference type="EMBL" id="KAK6502772.1"/>
    </source>
</evidence>
<feature type="region of interest" description="Disordered" evidence="1">
    <location>
        <begin position="1"/>
        <end position="45"/>
    </location>
</feature>